<dbReference type="AlphaFoldDB" id="A0A0W0SAT5"/>
<feature type="region of interest" description="Disordered" evidence="2">
    <location>
        <begin position="222"/>
        <end position="241"/>
    </location>
</feature>
<evidence type="ECO:0000313" key="3">
    <source>
        <dbReference type="EMBL" id="KTC80655.1"/>
    </source>
</evidence>
<dbReference type="EMBL" id="LNXW01000013">
    <property type="protein sequence ID" value="KTC80655.1"/>
    <property type="molecule type" value="Genomic_DNA"/>
</dbReference>
<organism evidence="3 4">
    <name type="scientific">Legionella cherrii</name>
    <dbReference type="NCBI Taxonomy" id="28084"/>
    <lineage>
        <taxon>Bacteria</taxon>
        <taxon>Pseudomonadati</taxon>
        <taxon>Pseudomonadota</taxon>
        <taxon>Gammaproteobacteria</taxon>
        <taxon>Legionellales</taxon>
        <taxon>Legionellaceae</taxon>
        <taxon>Legionella</taxon>
    </lineage>
</organism>
<sequence>MAKNTLFNFLSQNESIVQLPQGHKLILDFNKSSQHYYYRIELPIEEFSIKDQGSMYALDNHHLSVYENENRQNPKLSQYHYTAKFISQSGERYRLHVYFNAFDELIQNIAFERDTADGYKLIDSTNMRNQLIILALRHTEPLINNLRQQHQKKIKNLETHYKDCDQRLLKHFDSEPQNTTEILEITEEACGVLRELLPLIRSSSYTEALRFHEATARSLKKARTSSVELMTSTPSTNRDNHVEEIAEEVSNPQDEASSHDQAAQKEAKASHEKATQSTKPKVFIIDKLAEELKALDTQFEELSKAPTEVQAKKIEELLAKTYEINLTYERHLQLKDLHQLQKIRRKLQKLEADLLPSLLFGNQFELAALLTSSHHLLRAEKFLAVALQTGNSKLLDFILTYGDIDINNQRVTVFKKSFASAVYACFQEDSASHPMSECLSVLIQHGASLFAPDNKGLPLVYSILTGDTHPLRKALFMNRARTIESVEFFKKLNALLRVYLTRETLSIEDKSAIESDLKSFESQLENLQTVDMEDPSSRFLMKRVNHLEERFVGAILSQLRQAPEIIDLNKKVQKAAAMLNSKLSKHQLRQAKIHVSNHIESLEKVLAKIDVMSFGFDFLKTKAIEGLNNHLELIQKKSELLDIQSEILRYRNRKANKNYKDLMRQQNVLLQEIKELEKENPLMQDFEALDNSLEALGSLEQTFKNLNQDLQSLKGMSDLLNQFSIIFSFSKSTTADSPTEADEDKENDEMLAKFEKEHEDLIELMNKPSSSL</sequence>
<protein>
    <submittedName>
        <fullName evidence="3">Coiled-coil-containing protein</fullName>
    </submittedName>
</protein>
<gene>
    <name evidence="3" type="primary">legC4_2</name>
    <name evidence="3" type="ORF">Lche_2675</name>
</gene>
<evidence type="ECO:0000256" key="2">
    <source>
        <dbReference type="SAM" id="MobiDB-lite"/>
    </source>
</evidence>
<dbReference type="PATRIC" id="fig|28084.5.peg.2894"/>
<evidence type="ECO:0000313" key="4">
    <source>
        <dbReference type="Proteomes" id="UP000054921"/>
    </source>
</evidence>
<feature type="region of interest" description="Disordered" evidence="2">
    <location>
        <begin position="248"/>
        <end position="275"/>
    </location>
</feature>
<accession>A0A0W0SAT5</accession>
<feature type="compositionally biased region" description="Polar residues" evidence="2">
    <location>
        <begin position="224"/>
        <end position="237"/>
    </location>
</feature>
<dbReference type="Proteomes" id="UP000054921">
    <property type="component" value="Unassembled WGS sequence"/>
</dbReference>
<feature type="compositionally biased region" description="Basic and acidic residues" evidence="2">
    <location>
        <begin position="256"/>
        <end position="274"/>
    </location>
</feature>
<keyword evidence="1" id="KW-0175">Coiled coil</keyword>
<reference evidence="3 4" key="1">
    <citation type="submission" date="2015-11" db="EMBL/GenBank/DDBJ databases">
        <title>Genomic analysis of 38 Legionella species identifies large and diverse effector repertoires.</title>
        <authorList>
            <person name="Burstein D."/>
            <person name="Amaro F."/>
            <person name="Zusman T."/>
            <person name="Lifshitz Z."/>
            <person name="Cohen O."/>
            <person name="Gilbert J.A."/>
            <person name="Pupko T."/>
            <person name="Shuman H.A."/>
            <person name="Segal G."/>
        </authorList>
    </citation>
    <scope>NUCLEOTIDE SEQUENCE [LARGE SCALE GENOMIC DNA]</scope>
    <source>
        <strain evidence="3 4">ORW</strain>
    </source>
</reference>
<name>A0A0W0SAT5_9GAMM</name>
<comment type="caution">
    <text evidence="3">The sequence shown here is derived from an EMBL/GenBank/DDBJ whole genome shotgun (WGS) entry which is preliminary data.</text>
</comment>
<evidence type="ECO:0000256" key="1">
    <source>
        <dbReference type="SAM" id="Coils"/>
    </source>
</evidence>
<feature type="coiled-coil region" evidence="1">
    <location>
        <begin position="652"/>
        <end position="716"/>
    </location>
</feature>
<dbReference type="RefSeq" id="WP_065235806.1">
    <property type="nucleotide sequence ID" value="NZ_LNXW01000013.1"/>
</dbReference>
<proteinExistence type="predicted"/>
<dbReference type="OrthoDB" id="5652557at2"/>